<dbReference type="GO" id="GO:0008146">
    <property type="term" value="F:sulfotransferase activity"/>
    <property type="evidence" value="ECO:0007669"/>
    <property type="project" value="InterPro"/>
</dbReference>
<feature type="compositionally biased region" description="Basic and acidic residues" evidence="9">
    <location>
        <begin position="7"/>
        <end position="40"/>
    </location>
</feature>
<protein>
    <submittedName>
        <fullName evidence="10">Carbohydrate sulfotransferase 14</fullName>
    </submittedName>
</protein>
<dbReference type="PANTHER" id="PTHR12137:SF54">
    <property type="entry name" value="CARBOHYDRATE SULFOTRANSFERASE"/>
    <property type="match status" value="1"/>
</dbReference>
<keyword evidence="4" id="KW-0812">Transmembrane</keyword>
<dbReference type="OrthoDB" id="2019940at2759"/>
<evidence type="ECO:0000256" key="1">
    <source>
        <dbReference type="ARBA" id="ARBA00004323"/>
    </source>
</evidence>
<accession>A0A5J4Z5Z4</accession>
<comment type="similarity">
    <text evidence="2">Belongs to the sulfotransferase 2 family.</text>
</comment>
<evidence type="ECO:0000313" key="10">
    <source>
        <dbReference type="EMBL" id="KAA8498067.1"/>
    </source>
</evidence>
<dbReference type="PANTHER" id="PTHR12137">
    <property type="entry name" value="CARBOHYDRATE SULFOTRANSFERASE"/>
    <property type="match status" value="1"/>
</dbReference>
<dbReference type="Pfam" id="PF03567">
    <property type="entry name" value="Sulfotransfer_2"/>
    <property type="match status" value="1"/>
</dbReference>
<dbReference type="InterPro" id="IPR005331">
    <property type="entry name" value="Sulfotransferase"/>
</dbReference>
<keyword evidence="3 10" id="KW-0808">Transferase</keyword>
<dbReference type="GO" id="GO:0000139">
    <property type="term" value="C:Golgi membrane"/>
    <property type="evidence" value="ECO:0007669"/>
    <property type="project" value="UniProtKB-SubCell"/>
</dbReference>
<gene>
    <name evidence="10" type="ORF">FVE85_5652</name>
</gene>
<evidence type="ECO:0000256" key="5">
    <source>
        <dbReference type="ARBA" id="ARBA00022989"/>
    </source>
</evidence>
<keyword evidence="11" id="KW-1185">Reference proteome</keyword>
<evidence type="ECO:0000256" key="6">
    <source>
        <dbReference type="ARBA" id="ARBA00023034"/>
    </source>
</evidence>
<dbReference type="GO" id="GO:0016051">
    <property type="term" value="P:carbohydrate biosynthetic process"/>
    <property type="evidence" value="ECO:0007669"/>
    <property type="project" value="InterPro"/>
</dbReference>
<keyword evidence="6" id="KW-0333">Golgi apparatus</keyword>
<dbReference type="Proteomes" id="UP000324585">
    <property type="component" value="Unassembled WGS sequence"/>
</dbReference>
<comment type="subcellular location">
    <subcellularLocation>
        <location evidence="1">Golgi apparatus membrane</location>
        <topology evidence="1">Single-pass type II membrane protein</topology>
    </subcellularLocation>
</comment>
<evidence type="ECO:0000256" key="8">
    <source>
        <dbReference type="ARBA" id="ARBA00023180"/>
    </source>
</evidence>
<evidence type="ECO:0000256" key="4">
    <source>
        <dbReference type="ARBA" id="ARBA00022692"/>
    </source>
</evidence>
<feature type="region of interest" description="Disordered" evidence="9">
    <location>
        <begin position="1"/>
        <end position="40"/>
    </location>
</feature>
<evidence type="ECO:0000256" key="2">
    <source>
        <dbReference type="ARBA" id="ARBA00006339"/>
    </source>
</evidence>
<keyword evidence="5" id="KW-1133">Transmembrane helix</keyword>
<proteinExistence type="inferred from homology"/>
<organism evidence="10 11">
    <name type="scientific">Porphyridium purpureum</name>
    <name type="common">Red alga</name>
    <name type="synonym">Porphyridium cruentum</name>
    <dbReference type="NCBI Taxonomy" id="35688"/>
    <lineage>
        <taxon>Eukaryota</taxon>
        <taxon>Rhodophyta</taxon>
        <taxon>Bangiophyceae</taxon>
        <taxon>Porphyridiales</taxon>
        <taxon>Porphyridiaceae</taxon>
        <taxon>Porphyridium</taxon>
    </lineage>
</organism>
<dbReference type="InterPro" id="IPR018011">
    <property type="entry name" value="Carb_sulfotrans_8-10"/>
</dbReference>
<dbReference type="EMBL" id="VRMN01000001">
    <property type="protein sequence ID" value="KAA8498067.1"/>
    <property type="molecule type" value="Genomic_DNA"/>
</dbReference>
<name>A0A5J4Z5Z4_PORPP</name>
<evidence type="ECO:0000256" key="7">
    <source>
        <dbReference type="ARBA" id="ARBA00023136"/>
    </source>
</evidence>
<evidence type="ECO:0000313" key="11">
    <source>
        <dbReference type="Proteomes" id="UP000324585"/>
    </source>
</evidence>
<evidence type="ECO:0000256" key="3">
    <source>
        <dbReference type="ARBA" id="ARBA00022679"/>
    </source>
</evidence>
<comment type="caution">
    <text evidence="10">The sequence shown here is derived from an EMBL/GenBank/DDBJ whole genome shotgun (WGS) entry which is preliminary data.</text>
</comment>
<keyword evidence="8" id="KW-0325">Glycoprotein</keyword>
<evidence type="ECO:0000256" key="9">
    <source>
        <dbReference type="SAM" id="MobiDB-lite"/>
    </source>
</evidence>
<dbReference type="AlphaFoldDB" id="A0A5J4Z5Z4"/>
<reference evidence="11" key="1">
    <citation type="journal article" date="2019" name="Nat. Commun.">
        <title>Expansion of phycobilisome linker gene families in mesophilic red algae.</title>
        <authorList>
            <person name="Lee J."/>
            <person name="Kim D."/>
            <person name="Bhattacharya D."/>
            <person name="Yoon H.S."/>
        </authorList>
    </citation>
    <scope>NUCLEOTIDE SEQUENCE [LARGE SCALE GENOMIC DNA]</scope>
    <source>
        <strain evidence="11">CCMP 1328</strain>
    </source>
</reference>
<sequence length="663" mass="73043">MHVKSVRVQEEGRNWVDGHRRTQEERRGETRVGSKRKLGLERQGHRVVAAASMMSGSFGGEATYAAELPPRLQYYQSHEGDEEAGYLSPQHSAVYAPYHSQRQLPELGGMPGYLQDSRQSSFVVSRNPSDLSPPAKSLSMPSFMHLDAMAFDDFHSLPNPSIGSKLLPSPKVRGSRIGIGANAVLKFVSLLSVVALTIRVMTTTFDGAPEGLALRTLRHNTESFVLIPSPSHYKRRLSGEWRTWMERRIQAVGKEQSPLLLSYLNVKDHELVRLSIKEEPDVQEPVKEPEAKSLPVLGDTIGNGPLDVNAEDPTEAKARRVAAPEVVSEPESAINLGANSHAPEQALPVSLRGIDPVVKTGFGWVDMSPAQQAALREDHGSAAPSVSVDVAALERRGVIRRLIYSEKANMIFCPIPKVANSAWKYLIRKMNGLNDGADIQVVNNRKSSGLEYLDSMPLDDAEALLKDPKIMKVVFVRNPYTRAVSGFNNKFVEKALDSSEYATFVYQLFGYRFFKAQNLTPQEYGRVSFREFVSRVEGQESAEMNEHWAPQTYLCGLDMIQYDFQGRFENMGEDSGQVLNMLGFPGLSLPKQHEIGFLGTSELASGKSWFDTELALKMQTKFESDFTAFSYDRQVPSSLGGTVGAGAGEAGAVGAASLSRNVG</sequence>
<keyword evidence="7" id="KW-0472">Membrane</keyword>